<dbReference type="Proteomes" id="UP001165960">
    <property type="component" value="Unassembled WGS sequence"/>
</dbReference>
<gene>
    <name evidence="1" type="primary">IPI3_1</name>
    <name evidence="1" type="ORF">DSO57_1033866</name>
</gene>
<comment type="caution">
    <text evidence="1">The sequence shown here is derived from an EMBL/GenBank/DDBJ whole genome shotgun (WGS) entry which is preliminary data.</text>
</comment>
<proteinExistence type="predicted"/>
<sequence>MDQVCLVSNAKEGSIRIMDIKTGSLQYSFKQNMHEPAVSNSKGSSAREYGTHCLAVGTLPGSNGSSITAPINLVASLQADRPLLHLYGWGKETPRLRFGLPEAMSSIALSPARVGTGLCVGGSSSGKLYIWEIPSGELLRVIDGHYRAIRSLVFTDDGQTLISASDDATIHVWRLGEIFHPKTPPAPKPLHVWSDHTLPITNVVVGRGSGTLRAFSVSLDATCKVWDLASGKLLATFLLPSAAITLAVDAKETTLVVGCTNGLIYQLPLYKGIKNIPDQPLRSNIGDGKVLSVDAPASNTEDPSHACFKGHESSITSVLFDFTGTKLISGDKSGQVIVWDVASRQPIRHLSSGSAVTASGIGAATSLHIFPTPQFLLRPGQDSEELTFPSIAPFSRIMEQKSNLSWLPPPQPWFNDNSGVSLFDTVPSPGLLPHSILDGENISYKTFGYKGPGTNGLISNSHSNFDTQATTHSEPQLDFDAIHKENNQLREINEQLYKRLLSLSDESSLSK</sequence>
<evidence type="ECO:0000313" key="1">
    <source>
        <dbReference type="EMBL" id="KAJ9071758.1"/>
    </source>
</evidence>
<name>A0ACC2TAV1_9FUNG</name>
<protein>
    <submittedName>
        <fullName evidence="1">Pre-rRNA-processing protein ipi3</fullName>
    </submittedName>
</protein>
<reference evidence="1" key="1">
    <citation type="submission" date="2022-04" db="EMBL/GenBank/DDBJ databases">
        <title>Genome of the entomopathogenic fungus Entomophthora muscae.</title>
        <authorList>
            <person name="Elya C."/>
            <person name="Lovett B.R."/>
            <person name="Lee E."/>
            <person name="Macias A.M."/>
            <person name="Hajek A.E."/>
            <person name="De Bivort B.L."/>
            <person name="Kasson M.T."/>
            <person name="De Fine Licht H.H."/>
            <person name="Stajich J.E."/>
        </authorList>
    </citation>
    <scope>NUCLEOTIDE SEQUENCE</scope>
    <source>
        <strain evidence="1">Berkeley</strain>
    </source>
</reference>
<dbReference type="EMBL" id="QTSX02003113">
    <property type="protein sequence ID" value="KAJ9071758.1"/>
    <property type="molecule type" value="Genomic_DNA"/>
</dbReference>
<evidence type="ECO:0000313" key="2">
    <source>
        <dbReference type="Proteomes" id="UP001165960"/>
    </source>
</evidence>
<accession>A0ACC2TAV1</accession>
<organism evidence="1 2">
    <name type="scientific">Entomophthora muscae</name>
    <dbReference type="NCBI Taxonomy" id="34485"/>
    <lineage>
        <taxon>Eukaryota</taxon>
        <taxon>Fungi</taxon>
        <taxon>Fungi incertae sedis</taxon>
        <taxon>Zoopagomycota</taxon>
        <taxon>Entomophthoromycotina</taxon>
        <taxon>Entomophthoromycetes</taxon>
        <taxon>Entomophthorales</taxon>
        <taxon>Entomophthoraceae</taxon>
        <taxon>Entomophthora</taxon>
    </lineage>
</organism>
<keyword evidence="2" id="KW-1185">Reference proteome</keyword>